<dbReference type="OrthoDB" id="10603377at2759"/>
<reference evidence="1" key="1">
    <citation type="submission" date="2016-10" db="EMBL/GenBank/DDBJ databases">
        <authorList>
            <person name="Benchimol M."/>
            <person name="Almeida L.G."/>
            <person name="Vasconcelos A.T."/>
            <person name="Perreira-Neves A."/>
            <person name="Rosa I.A."/>
            <person name="Tasca T."/>
            <person name="Bogo M.R."/>
            <person name="de Souza W."/>
        </authorList>
    </citation>
    <scope>NUCLEOTIDE SEQUENCE [LARGE SCALE GENOMIC DNA]</scope>
    <source>
        <strain evidence="1">K</strain>
    </source>
</reference>
<protein>
    <recommendedName>
        <fullName evidence="3">3'-5' exonuclease domain-containing protein</fullName>
    </recommendedName>
</protein>
<sequence length="308" mass="35485">MLRNHRPLRFGPGLPPPNRLGQLWTTEYPWAVEFFPNEFVNVTVTSIDSVSFKDTLESFIDDKPMALDFEWHQNKEISVIQICSSVGALIIQRDVRSGPSEILQQFFETNSFFSKYTKHDLKKMREIFGRHFNVNIEDIEITRIRAHNHSPNFLEIIKTFAGSPTGDFLVKHLAYSDWSKNPLQVNQVLYAAFHVVGLYKAYKNFPEPITNFICEDMNCPTPIQYIPGIERFDVSDEIEYLIVFPLNGKSDEEIMKILAGKPSFLRSIHHPKSLGDKVIAEVSNIKGYQSYLENYGMKCGHLDISNFL</sequence>
<dbReference type="AlphaFoldDB" id="A0A1J4KH75"/>
<comment type="caution">
    <text evidence="1">The sequence shown here is derived from an EMBL/GenBank/DDBJ whole genome shotgun (WGS) entry which is preliminary data.</text>
</comment>
<evidence type="ECO:0000313" key="1">
    <source>
        <dbReference type="EMBL" id="OHT10312.1"/>
    </source>
</evidence>
<dbReference type="Proteomes" id="UP000179807">
    <property type="component" value="Unassembled WGS sequence"/>
</dbReference>
<dbReference type="EMBL" id="MLAK01000616">
    <property type="protein sequence ID" value="OHT10312.1"/>
    <property type="molecule type" value="Genomic_DNA"/>
</dbReference>
<proteinExistence type="predicted"/>
<accession>A0A1J4KH75</accession>
<gene>
    <name evidence="1" type="ORF">TRFO_04357</name>
</gene>
<dbReference type="RefSeq" id="XP_068363448.1">
    <property type="nucleotide sequence ID" value="XM_068491847.1"/>
</dbReference>
<dbReference type="GeneID" id="94826551"/>
<dbReference type="InterPro" id="IPR012337">
    <property type="entry name" value="RNaseH-like_sf"/>
</dbReference>
<evidence type="ECO:0000313" key="2">
    <source>
        <dbReference type="Proteomes" id="UP000179807"/>
    </source>
</evidence>
<organism evidence="1 2">
    <name type="scientific">Tritrichomonas foetus</name>
    <dbReference type="NCBI Taxonomy" id="1144522"/>
    <lineage>
        <taxon>Eukaryota</taxon>
        <taxon>Metamonada</taxon>
        <taxon>Parabasalia</taxon>
        <taxon>Tritrichomonadida</taxon>
        <taxon>Tritrichomonadidae</taxon>
        <taxon>Tritrichomonas</taxon>
    </lineage>
</organism>
<dbReference type="Gene3D" id="3.30.420.10">
    <property type="entry name" value="Ribonuclease H-like superfamily/Ribonuclease H"/>
    <property type="match status" value="1"/>
</dbReference>
<name>A0A1J4KH75_9EUKA</name>
<dbReference type="VEuPathDB" id="TrichDB:TRFO_04357"/>
<dbReference type="InterPro" id="IPR036397">
    <property type="entry name" value="RNaseH_sf"/>
</dbReference>
<dbReference type="SUPFAM" id="SSF53098">
    <property type="entry name" value="Ribonuclease H-like"/>
    <property type="match status" value="1"/>
</dbReference>
<evidence type="ECO:0008006" key="3">
    <source>
        <dbReference type="Google" id="ProtNLM"/>
    </source>
</evidence>
<dbReference type="GO" id="GO:0003676">
    <property type="term" value="F:nucleic acid binding"/>
    <property type="evidence" value="ECO:0007669"/>
    <property type="project" value="InterPro"/>
</dbReference>
<keyword evidence="2" id="KW-1185">Reference proteome</keyword>